<gene>
    <name evidence="2" type="ORF">EJB05_49027</name>
</gene>
<dbReference type="Pfam" id="PF04640">
    <property type="entry name" value="PLATZ"/>
    <property type="match status" value="1"/>
</dbReference>
<dbReference type="EMBL" id="RWGY01000051">
    <property type="protein sequence ID" value="TVU05843.1"/>
    <property type="molecule type" value="Genomic_DNA"/>
</dbReference>
<evidence type="ECO:0000313" key="2">
    <source>
        <dbReference type="EMBL" id="TVU05843.1"/>
    </source>
</evidence>
<evidence type="ECO:0000313" key="3">
    <source>
        <dbReference type="Proteomes" id="UP000324897"/>
    </source>
</evidence>
<dbReference type="OrthoDB" id="642304at2759"/>
<feature type="region of interest" description="Disordered" evidence="1">
    <location>
        <begin position="1"/>
        <end position="28"/>
    </location>
</feature>
<dbReference type="Proteomes" id="UP000324897">
    <property type="component" value="Unassembled WGS sequence"/>
</dbReference>
<accession>A0A5J9T389</accession>
<feature type="compositionally biased region" description="Low complexity" evidence="1">
    <location>
        <begin position="15"/>
        <end position="28"/>
    </location>
</feature>
<organism evidence="2 3">
    <name type="scientific">Eragrostis curvula</name>
    <name type="common">weeping love grass</name>
    <dbReference type="NCBI Taxonomy" id="38414"/>
    <lineage>
        <taxon>Eukaryota</taxon>
        <taxon>Viridiplantae</taxon>
        <taxon>Streptophyta</taxon>
        <taxon>Embryophyta</taxon>
        <taxon>Tracheophyta</taxon>
        <taxon>Spermatophyta</taxon>
        <taxon>Magnoliopsida</taxon>
        <taxon>Liliopsida</taxon>
        <taxon>Poales</taxon>
        <taxon>Poaceae</taxon>
        <taxon>PACMAD clade</taxon>
        <taxon>Chloridoideae</taxon>
        <taxon>Eragrostideae</taxon>
        <taxon>Eragrostidinae</taxon>
        <taxon>Eragrostis</taxon>
    </lineage>
</organism>
<evidence type="ECO:0008006" key="4">
    <source>
        <dbReference type="Google" id="ProtNLM"/>
    </source>
</evidence>
<reference evidence="2 3" key="1">
    <citation type="journal article" date="2019" name="Sci. Rep.">
        <title>A high-quality genome of Eragrostis curvula grass provides insights into Poaceae evolution and supports new strategies to enhance forage quality.</title>
        <authorList>
            <person name="Carballo J."/>
            <person name="Santos B.A.C.M."/>
            <person name="Zappacosta D."/>
            <person name="Garbus I."/>
            <person name="Selva J.P."/>
            <person name="Gallo C.A."/>
            <person name="Diaz A."/>
            <person name="Albertini E."/>
            <person name="Caccamo M."/>
            <person name="Echenique V."/>
        </authorList>
    </citation>
    <scope>NUCLEOTIDE SEQUENCE [LARGE SCALE GENOMIC DNA]</scope>
    <source>
        <strain evidence="3">cv. Victoria</strain>
        <tissue evidence="2">Leaf</tissue>
    </source>
</reference>
<dbReference type="Gramene" id="TVU05843">
    <property type="protein sequence ID" value="TVU05843"/>
    <property type="gene ID" value="EJB05_49027"/>
</dbReference>
<comment type="caution">
    <text evidence="2">The sequence shown here is derived from an EMBL/GenBank/DDBJ whole genome shotgun (WGS) entry which is preliminary data.</text>
</comment>
<protein>
    <recommendedName>
        <fullName evidence="4">B box-type domain-containing protein</fullName>
    </recommendedName>
</protein>
<dbReference type="InterPro" id="IPR006734">
    <property type="entry name" value="PLATZ"/>
</dbReference>
<dbReference type="PANTHER" id="PTHR31065:SF49">
    <property type="entry name" value="PLATZ TRANSCRIPTION FACTOR FAMILY PROTEIN"/>
    <property type="match status" value="1"/>
</dbReference>
<sequence length="306" mass="34231">MASGWSRGAGSSMAPTFSTSSRTPSSLPQEFRHRRDIIVELIYNAPVVVPVLGTATAERASALDDNMKEVSLENEEVLWIKAILINHHEQNTKIEIAVAGLARHESPKIRELVLEIANGWKVRAEEWIANTKKTNISLGQANSSAGEDEWELAASRHLWKLKKDRSTTMKMPSLGEMARLNANRAAPAWLRILKETIFFDEYLEHPNAKRVTCSVSCNLFCVDCTSRPLCSGCIEGEHDGHRIIQTRKSSRHNVANVKDVELLLGIGKVQTYPQNNDLVVFLNKRPLEGNGKPGEYRCKHCNRALL</sequence>
<name>A0A5J9T389_9POAL</name>
<dbReference type="AlphaFoldDB" id="A0A5J9T389"/>
<dbReference type="PANTHER" id="PTHR31065">
    <property type="entry name" value="PLATZ TRANSCRIPTION FACTOR FAMILY PROTEIN"/>
    <property type="match status" value="1"/>
</dbReference>
<keyword evidence="3" id="KW-1185">Reference proteome</keyword>
<evidence type="ECO:0000256" key="1">
    <source>
        <dbReference type="SAM" id="MobiDB-lite"/>
    </source>
</evidence>
<feature type="non-terminal residue" evidence="2">
    <location>
        <position position="1"/>
    </location>
</feature>
<proteinExistence type="predicted"/>